<proteinExistence type="predicted"/>
<name>A0A2P2IXJ1_RHIMU</name>
<sequence length="42" mass="4880">MSELIGKKVSRDVKQKASNQFISILLPQEVHINHSVNKEYRN</sequence>
<reference evidence="1" key="1">
    <citation type="submission" date="2018-02" db="EMBL/GenBank/DDBJ databases">
        <title>Rhizophora mucronata_Transcriptome.</title>
        <authorList>
            <person name="Meera S.P."/>
            <person name="Sreeshan A."/>
            <person name="Augustine A."/>
        </authorList>
    </citation>
    <scope>NUCLEOTIDE SEQUENCE</scope>
    <source>
        <tissue evidence="1">Leaf</tissue>
    </source>
</reference>
<protein>
    <submittedName>
        <fullName evidence="1">Uncharacterized protein</fullName>
    </submittedName>
</protein>
<organism evidence="1">
    <name type="scientific">Rhizophora mucronata</name>
    <name type="common">Asiatic mangrove</name>
    <dbReference type="NCBI Taxonomy" id="61149"/>
    <lineage>
        <taxon>Eukaryota</taxon>
        <taxon>Viridiplantae</taxon>
        <taxon>Streptophyta</taxon>
        <taxon>Embryophyta</taxon>
        <taxon>Tracheophyta</taxon>
        <taxon>Spermatophyta</taxon>
        <taxon>Magnoliopsida</taxon>
        <taxon>eudicotyledons</taxon>
        <taxon>Gunneridae</taxon>
        <taxon>Pentapetalae</taxon>
        <taxon>rosids</taxon>
        <taxon>fabids</taxon>
        <taxon>Malpighiales</taxon>
        <taxon>Rhizophoraceae</taxon>
        <taxon>Rhizophora</taxon>
    </lineage>
</organism>
<evidence type="ECO:0000313" key="1">
    <source>
        <dbReference type="EMBL" id="MBW85944.1"/>
    </source>
</evidence>
<dbReference type="EMBL" id="GGEC01005461">
    <property type="protein sequence ID" value="MBW85944.1"/>
    <property type="molecule type" value="Transcribed_RNA"/>
</dbReference>
<accession>A0A2P2IXJ1</accession>
<dbReference type="AlphaFoldDB" id="A0A2P2IXJ1"/>